<protein>
    <recommendedName>
        <fullName evidence="5">RQC P-site tRNA stabilizing factor</fullName>
        <shortName evidence="5">RqcP</shortName>
    </recommendedName>
    <alternativeName>
        <fullName evidence="5">Ribosome-associated protein quality control protein P</fullName>
    </alternativeName>
</protein>
<keyword evidence="2 5" id="KW-0699">rRNA-binding</keyword>
<evidence type="ECO:0000256" key="4">
    <source>
        <dbReference type="ARBA" id="ARBA00022917"/>
    </source>
</evidence>
<proteinExistence type="inferred from homology"/>
<dbReference type="InterPro" id="IPR036986">
    <property type="entry name" value="S4_RNA-bd_sf"/>
</dbReference>
<dbReference type="SUPFAM" id="SSF55174">
    <property type="entry name" value="Alpha-L RNA-binding motif"/>
    <property type="match status" value="1"/>
</dbReference>
<evidence type="ECO:0000256" key="3">
    <source>
        <dbReference type="ARBA" id="ARBA00022884"/>
    </source>
</evidence>
<evidence type="ECO:0000313" key="8">
    <source>
        <dbReference type="Proteomes" id="UP000439550"/>
    </source>
</evidence>
<dbReference type="SMART" id="SM00363">
    <property type="entry name" value="S4"/>
    <property type="match status" value="1"/>
</dbReference>
<accession>A0A7X2D0P5</accession>
<dbReference type="PIRSF" id="PIRSF038881">
    <property type="entry name" value="RNAbp_HP1423"/>
    <property type="match status" value="1"/>
</dbReference>
<dbReference type="GO" id="GO:0019843">
    <property type="term" value="F:rRNA binding"/>
    <property type="evidence" value="ECO:0007669"/>
    <property type="project" value="UniProtKB-UniRule"/>
</dbReference>
<organism evidence="7 8">
    <name type="scientific">Lactococcus hircilactis</name>
    <dbReference type="NCBI Taxonomy" id="1494462"/>
    <lineage>
        <taxon>Bacteria</taxon>
        <taxon>Bacillati</taxon>
        <taxon>Bacillota</taxon>
        <taxon>Bacilli</taxon>
        <taxon>Lactobacillales</taxon>
        <taxon>Streptococcaceae</taxon>
        <taxon>Lactococcus</taxon>
    </lineage>
</organism>
<evidence type="ECO:0000259" key="6">
    <source>
        <dbReference type="SMART" id="SM00363"/>
    </source>
</evidence>
<dbReference type="HAMAP" id="MF_00871">
    <property type="entry name" value="RqcP"/>
    <property type="match status" value="1"/>
</dbReference>
<dbReference type="AlphaFoldDB" id="A0A7X2D0P5"/>
<dbReference type="OrthoDB" id="9805210at2"/>
<comment type="subunit">
    <text evidence="5">Associates with stalled 50S ribosomal subunits. Binds to RqcH, 23S rRNA and the P-site tRNA. Does not require RqcH for association with 50S subunits.</text>
</comment>
<evidence type="ECO:0000256" key="2">
    <source>
        <dbReference type="ARBA" id="ARBA00022730"/>
    </source>
</evidence>
<reference evidence="7 8" key="1">
    <citation type="submission" date="2019-10" db="EMBL/GenBank/DDBJ databases">
        <authorList>
            <person name="Dong K."/>
        </authorList>
    </citation>
    <scope>NUCLEOTIDE SEQUENCE [LARGE SCALE GENOMIC DNA]</scope>
    <source>
        <strain evidence="7 8">DSM 28960</strain>
    </source>
</reference>
<keyword evidence="3 5" id="KW-0694">RNA-binding</keyword>
<keyword evidence="4 5" id="KW-0648">Protein biosynthesis</keyword>
<evidence type="ECO:0000256" key="5">
    <source>
        <dbReference type="HAMAP-Rule" id="MF_00871"/>
    </source>
</evidence>
<dbReference type="Proteomes" id="UP000439550">
    <property type="component" value="Unassembled WGS sequence"/>
</dbReference>
<dbReference type="CDD" id="cd00165">
    <property type="entry name" value="S4"/>
    <property type="match status" value="1"/>
</dbReference>
<keyword evidence="8" id="KW-1185">Reference proteome</keyword>
<dbReference type="InterPro" id="IPR025490">
    <property type="entry name" value="RqcP"/>
</dbReference>
<dbReference type="PROSITE" id="PS50889">
    <property type="entry name" value="S4"/>
    <property type="match status" value="1"/>
</dbReference>
<dbReference type="Pfam" id="PF01479">
    <property type="entry name" value="S4"/>
    <property type="match status" value="1"/>
</dbReference>
<dbReference type="GO" id="GO:0000049">
    <property type="term" value="F:tRNA binding"/>
    <property type="evidence" value="ECO:0007669"/>
    <property type="project" value="UniProtKB-UniRule"/>
</dbReference>
<evidence type="ECO:0000313" key="7">
    <source>
        <dbReference type="EMBL" id="MQW39681.1"/>
    </source>
</evidence>
<comment type="function">
    <text evidence="5">Key component of the ribosome quality control system (RQC), a ribosome-associated complex that mediates the extraction of incompletely synthesized nascent chains from stalled ribosomes and their subsequent degradation. RqcH recruits Ala-charged tRNA, and with RqcP directs the elongation of stalled nascent chains on 50S ribosomal subunits, leading to non-templated C-terminal alanine extensions (Ala tail). The Ala tail promotes nascent chain degradation. RqcP is associated with the translocation-like movement of the peptidyl-tRNA from the A-site into the P-site.</text>
</comment>
<sequence>MRLDKFLKVSRLIKRRTVAKEVTDKGRVKINGKLSKSSSDVKFNDVLEIRFGNKVVEVKVLETKEFTRKEDAQKMFELISETRVKEEQSDG</sequence>
<dbReference type="Gene3D" id="3.10.290.10">
    <property type="entry name" value="RNA-binding S4 domain"/>
    <property type="match status" value="1"/>
</dbReference>
<evidence type="ECO:0000256" key="1">
    <source>
        <dbReference type="ARBA" id="ARBA00022555"/>
    </source>
</evidence>
<gene>
    <name evidence="5" type="primary">rqcP</name>
    <name evidence="7" type="ORF">GHI93_07050</name>
</gene>
<comment type="caution">
    <text evidence="7">The sequence shown here is derived from an EMBL/GenBank/DDBJ whole genome shotgun (WGS) entry which is preliminary data.</text>
</comment>
<dbReference type="GO" id="GO:0072344">
    <property type="term" value="P:rescue of stalled ribosome"/>
    <property type="evidence" value="ECO:0007669"/>
    <property type="project" value="UniProtKB-UniRule"/>
</dbReference>
<dbReference type="GO" id="GO:0043023">
    <property type="term" value="F:ribosomal large subunit binding"/>
    <property type="evidence" value="ECO:0007669"/>
    <property type="project" value="UniProtKB-UniRule"/>
</dbReference>
<comment type="similarity">
    <text evidence="5">Belongs to the RqcP family.</text>
</comment>
<feature type="domain" description="RNA-binding S4" evidence="6">
    <location>
        <begin position="1"/>
        <end position="64"/>
    </location>
</feature>
<name>A0A7X2D0P5_9LACT</name>
<dbReference type="RefSeq" id="WP_153496345.1">
    <property type="nucleotide sequence ID" value="NZ_CBCRWP010000006.1"/>
</dbReference>
<dbReference type="EMBL" id="WITJ01000008">
    <property type="protein sequence ID" value="MQW39681.1"/>
    <property type="molecule type" value="Genomic_DNA"/>
</dbReference>
<dbReference type="InterPro" id="IPR002942">
    <property type="entry name" value="S4_RNA-bd"/>
</dbReference>
<keyword evidence="1 5" id="KW-0820">tRNA-binding</keyword>